<keyword evidence="2" id="KW-1185">Reference proteome</keyword>
<protein>
    <submittedName>
        <fullName evidence="1">Uncharacterized protein</fullName>
    </submittedName>
</protein>
<accession>V5Q7E7</accession>
<dbReference type="Proteomes" id="UP000018621">
    <property type="component" value="Segment"/>
</dbReference>
<proteinExistence type="predicted"/>
<sequence length="52" mass="5875">MPKYRIVKDGRHVGDIEAEDARQAGPLAAEKWGDGMYDLSLIREVEDDEEAE</sequence>
<dbReference type="EMBL" id="KF626665">
    <property type="protein sequence ID" value="AHB12044.1"/>
    <property type="molecule type" value="Genomic_DNA"/>
</dbReference>
<evidence type="ECO:0000313" key="1">
    <source>
        <dbReference type="EMBL" id="AHB12044.1"/>
    </source>
</evidence>
<reference evidence="1 2" key="1">
    <citation type="journal article" date="2014" name="J. Bacteriol.">
        <title>Characterization of novel virulent broad-host-range phages of Xylella fastidiosa and Xanthomonas.</title>
        <authorList>
            <person name="Ahern S.J."/>
            <person name="Das M."/>
            <person name="Bhowmick T.S."/>
            <person name="Young R."/>
            <person name="Gonzalez C.F."/>
        </authorList>
    </citation>
    <scope>NUCLEOTIDE SEQUENCE [LARGE SCALE GENOMIC DNA]</scope>
</reference>
<gene>
    <name evidence="1" type="ORF">Sano_24</name>
</gene>
<evidence type="ECO:0000313" key="2">
    <source>
        <dbReference type="Proteomes" id="UP000018621"/>
    </source>
</evidence>
<name>V5Q7E7_9CAUD</name>
<organism evidence="1 2">
    <name type="scientific">Xylella phage Sano</name>
    <dbReference type="NCBI Taxonomy" id="1415148"/>
    <lineage>
        <taxon>Viruses</taxon>
        <taxon>Duplodnaviria</taxon>
        <taxon>Heunggongvirae</taxon>
        <taxon>Uroviricota</taxon>
        <taxon>Caudoviricetes</taxon>
        <taxon>Casjensviridae</taxon>
        <taxon>Sanovirus</taxon>
        <taxon>Sanovirus sano</taxon>
        <taxon>Xylella virus Sano</taxon>
    </lineage>
</organism>